<dbReference type="OrthoDB" id="2678055at2"/>
<dbReference type="Proteomes" id="UP000215596">
    <property type="component" value="Unassembled WGS sequence"/>
</dbReference>
<feature type="transmembrane region" description="Helical" evidence="1">
    <location>
        <begin position="99"/>
        <end position="121"/>
    </location>
</feature>
<feature type="transmembrane region" description="Helical" evidence="1">
    <location>
        <begin position="133"/>
        <end position="154"/>
    </location>
</feature>
<keyword evidence="1" id="KW-0472">Membrane</keyword>
<accession>A0A268ER03</accession>
<sequence>MAMNIIEKDFRSDKFQVLWTLLFTLYMVLVTGITIGQQFEDLGNVFPFVDFILFFYVPMMGLWFSRRSFRYLNEDSYTQMLYYYRTLPIPVPVIVYSRLIMGLMAFLFNGLIYYGSIYLISPATRAIMDIPSYLAFVGIWQGIGFLVSGFYIYWEFMVSGKAYFHRALLLILITSIAVVSMSMMGFSLFKFSAESAMRWKLLSPVMWGSLIIGLGTFLLLGRRTLHMLKNKRDLA</sequence>
<evidence type="ECO:0000256" key="1">
    <source>
        <dbReference type="SAM" id="Phobius"/>
    </source>
</evidence>
<proteinExistence type="predicted"/>
<evidence type="ECO:0000313" key="2">
    <source>
        <dbReference type="EMBL" id="PAD75562.1"/>
    </source>
</evidence>
<feature type="transmembrane region" description="Helical" evidence="1">
    <location>
        <begin position="166"/>
        <end position="189"/>
    </location>
</feature>
<name>A0A268ER03_9BACL</name>
<organism evidence="2 3">
    <name type="scientific">Paenibacillus campinasensis</name>
    <dbReference type="NCBI Taxonomy" id="66347"/>
    <lineage>
        <taxon>Bacteria</taxon>
        <taxon>Bacillati</taxon>
        <taxon>Bacillota</taxon>
        <taxon>Bacilli</taxon>
        <taxon>Bacillales</taxon>
        <taxon>Paenibacillaceae</taxon>
        <taxon>Paenibacillus</taxon>
    </lineage>
</organism>
<feature type="transmembrane region" description="Helical" evidence="1">
    <location>
        <begin position="17"/>
        <end position="39"/>
    </location>
</feature>
<gene>
    <name evidence="2" type="ORF">CHH67_14745</name>
</gene>
<keyword evidence="1" id="KW-0812">Transmembrane</keyword>
<keyword evidence="1" id="KW-1133">Transmembrane helix</keyword>
<dbReference type="RefSeq" id="WP_095266051.1">
    <property type="nucleotide sequence ID" value="NZ_NPBY01000045.1"/>
</dbReference>
<protein>
    <submittedName>
        <fullName evidence="2">Uncharacterized protein</fullName>
    </submittedName>
</protein>
<comment type="caution">
    <text evidence="2">The sequence shown here is derived from an EMBL/GenBank/DDBJ whole genome shotgun (WGS) entry which is preliminary data.</text>
</comment>
<dbReference type="AlphaFoldDB" id="A0A268ER03"/>
<feature type="transmembrane region" description="Helical" evidence="1">
    <location>
        <begin position="201"/>
        <end position="221"/>
    </location>
</feature>
<reference evidence="2 3" key="1">
    <citation type="submission" date="2017-07" db="EMBL/GenBank/DDBJ databases">
        <title>Isolation and whole genome analysis of endospore-forming bacteria from heroin.</title>
        <authorList>
            <person name="Kalinowski J."/>
            <person name="Ahrens B."/>
            <person name="Al-Dilaimi A."/>
            <person name="Winkler A."/>
            <person name="Wibberg D."/>
            <person name="Schleenbecker U."/>
            <person name="Ruckert C."/>
            <person name="Wolfel R."/>
            <person name="Grass G."/>
        </authorList>
    </citation>
    <scope>NUCLEOTIDE SEQUENCE [LARGE SCALE GENOMIC DNA]</scope>
    <source>
        <strain evidence="2 3">7537-G1</strain>
    </source>
</reference>
<evidence type="ECO:0000313" key="3">
    <source>
        <dbReference type="Proteomes" id="UP000215596"/>
    </source>
</evidence>
<dbReference type="EMBL" id="NPBY01000045">
    <property type="protein sequence ID" value="PAD75562.1"/>
    <property type="molecule type" value="Genomic_DNA"/>
</dbReference>
<feature type="transmembrane region" description="Helical" evidence="1">
    <location>
        <begin position="45"/>
        <end position="64"/>
    </location>
</feature>